<evidence type="ECO:0000313" key="4">
    <source>
        <dbReference type="EMBL" id="KGX89996.1"/>
    </source>
</evidence>
<feature type="transmembrane region" description="Helical" evidence="2">
    <location>
        <begin position="169"/>
        <end position="189"/>
    </location>
</feature>
<dbReference type="EMBL" id="AVPF01000010">
    <property type="protein sequence ID" value="KGX89996.1"/>
    <property type="molecule type" value="Genomic_DNA"/>
</dbReference>
<dbReference type="RefSeq" id="WP_027446356.1">
    <property type="nucleotide sequence ID" value="NZ_AULJ01000033.1"/>
</dbReference>
<dbReference type="PANTHER" id="PTHR42736">
    <property type="entry name" value="PROTEIN-GLUTAMINE GAMMA-GLUTAMYLTRANSFERASE"/>
    <property type="match status" value="1"/>
</dbReference>
<dbReference type="SUPFAM" id="SSF54001">
    <property type="entry name" value="Cysteine proteinases"/>
    <property type="match status" value="1"/>
</dbReference>
<protein>
    <submittedName>
        <fullName evidence="4">Peptidase</fullName>
    </submittedName>
</protein>
<proteinExistence type="predicted"/>
<gene>
    <name evidence="4" type="ORF">N783_02265</name>
</gene>
<dbReference type="Pfam" id="PF01841">
    <property type="entry name" value="Transglut_core"/>
    <property type="match status" value="1"/>
</dbReference>
<feature type="domain" description="Transglutaminase-like" evidence="3">
    <location>
        <begin position="477"/>
        <end position="555"/>
    </location>
</feature>
<sequence>MANTSQDNRQLFFRGIVYLCGFLLFWEWLRPLEEVTDTSDISIFVIYAAFCFFLSFIQLPWYFSTPLKLVGLAFILDGLYMPQRFLSKEWFGFFYEHIQYNVNVIMDFQWWEMTPLFRSLLFLLLLWLMSYLLYYWFVVAKRISFFVILTIIYLTILDTFTVYEAKVPIIRTFLVSLTIMGVSSFVKEMEKESINLRERKASYIWVIPLILVVLASSVVGYAAPKQVSQWPDPVPFIKSTATGFGSGGSGGSIQKVGYGTNDERLGGSFVQDDSLVFQALAKDDHYWRIETKEVYTGKGWVRDDQGFFQEVPSQNLVNVLPYSDEVKTEKKNALIALEDRASFSKLVYPYGIQKVLGSRAESFELNRTTGEILPQRNGETIKLDRFSLSYNQPSFSFKQLRNASTQDPKNIKEQYTQLPESLPDRVRQLAATIVEGKDNRYDKAKAIEGYFSRNGFEYDTQDIPVPDESEDYVAKFLFETKRGYCDNYSTSMVVLLRSLGIPTRWAKGFTGGTEAEQVEYNGEMYNKFDVKSSNAHSWPEVYFPGVGWVPFEPTQGFSNPTEMYIEETDDNEEEDQATNLPDQSMQDPMQKPESMQEDLFDESNGGLSSSEPWIPTKVLLGIIAGVILLAGLLFFYRFHIQMVYYKWRFYRNPNKENYEAAYLFLLKSLDVKEKITRSPQQSLREYAREVDSFYQSRDMGILTHHYERLLYRNDLQGQPWDKVKELWENLIKKTLS</sequence>
<feature type="transmembrane region" description="Helical" evidence="2">
    <location>
        <begin position="116"/>
        <end position="136"/>
    </location>
</feature>
<feature type="transmembrane region" description="Helical" evidence="2">
    <location>
        <begin position="143"/>
        <end position="163"/>
    </location>
</feature>
<feature type="transmembrane region" description="Helical" evidence="2">
    <location>
        <begin position="12"/>
        <end position="29"/>
    </location>
</feature>
<keyword evidence="2" id="KW-0812">Transmembrane</keyword>
<dbReference type="InterPro" id="IPR002931">
    <property type="entry name" value="Transglutaminase-like"/>
</dbReference>
<evidence type="ECO:0000259" key="3">
    <source>
        <dbReference type="SMART" id="SM00460"/>
    </source>
</evidence>
<feature type="region of interest" description="Disordered" evidence="1">
    <location>
        <begin position="568"/>
        <end position="604"/>
    </location>
</feature>
<dbReference type="InterPro" id="IPR052901">
    <property type="entry name" value="Bact_TGase-like"/>
</dbReference>
<dbReference type="AlphaFoldDB" id="A0A0A5GA31"/>
<dbReference type="SMART" id="SM00460">
    <property type="entry name" value="TGc"/>
    <property type="match status" value="1"/>
</dbReference>
<keyword evidence="2" id="KW-0472">Membrane</keyword>
<feature type="transmembrane region" description="Helical" evidence="2">
    <location>
        <begin position="41"/>
        <end position="62"/>
    </location>
</feature>
<dbReference type="InterPro" id="IPR038765">
    <property type="entry name" value="Papain-like_cys_pep_sf"/>
</dbReference>
<dbReference type="Gene3D" id="3.10.620.30">
    <property type="match status" value="1"/>
</dbReference>
<accession>A0A0A5GA31</accession>
<dbReference type="PANTHER" id="PTHR42736:SF1">
    <property type="entry name" value="PROTEIN-GLUTAMINE GAMMA-GLUTAMYLTRANSFERASE"/>
    <property type="match status" value="1"/>
</dbReference>
<evidence type="ECO:0000256" key="1">
    <source>
        <dbReference type="SAM" id="MobiDB-lite"/>
    </source>
</evidence>
<dbReference type="STRING" id="1385511.GCA_000425225_02682"/>
<keyword evidence="5" id="KW-1185">Reference proteome</keyword>
<feature type="compositionally biased region" description="Polar residues" evidence="1">
    <location>
        <begin position="577"/>
        <end position="587"/>
    </location>
</feature>
<dbReference type="eggNOG" id="COG1305">
    <property type="taxonomic scope" value="Bacteria"/>
</dbReference>
<reference evidence="4 5" key="1">
    <citation type="submission" date="2013-08" db="EMBL/GenBank/DDBJ databases">
        <authorList>
            <person name="Huang J."/>
            <person name="Wang G."/>
        </authorList>
    </citation>
    <scope>NUCLEOTIDE SEQUENCE [LARGE SCALE GENOMIC DNA]</scope>
    <source>
        <strain evidence="4 5">BH030004</strain>
    </source>
</reference>
<comment type="caution">
    <text evidence="4">The sequence shown here is derived from an EMBL/GenBank/DDBJ whole genome shotgun (WGS) entry which is preliminary data.</text>
</comment>
<organism evidence="4 5">
    <name type="scientific">Pontibacillus marinus BH030004 = DSM 16465</name>
    <dbReference type="NCBI Taxonomy" id="1385511"/>
    <lineage>
        <taxon>Bacteria</taxon>
        <taxon>Bacillati</taxon>
        <taxon>Bacillota</taxon>
        <taxon>Bacilli</taxon>
        <taxon>Bacillales</taxon>
        <taxon>Bacillaceae</taxon>
        <taxon>Pontibacillus</taxon>
    </lineage>
</organism>
<keyword evidence="2" id="KW-1133">Transmembrane helix</keyword>
<evidence type="ECO:0000256" key="2">
    <source>
        <dbReference type="SAM" id="Phobius"/>
    </source>
</evidence>
<dbReference type="Proteomes" id="UP000030403">
    <property type="component" value="Unassembled WGS sequence"/>
</dbReference>
<feature type="transmembrane region" description="Helical" evidence="2">
    <location>
        <begin position="618"/>
        <end position="638"/>
    </location>
</feature>
<feature type="transmembrane region" description="Helical" evidence="2">
    <location>
        <begin position="201"/>
        <end position="223"/>
    </location>
</feature>
<name>A0A0A5GA31_9BACI</name>
<dbReference type="OrthoDB" id="9804872at2"/>
<evidence type="ECO:0000313" key="5">
    <source>
        <dbReference type="Proteomes" id="UP000030403"/>
    </source>
</evidence>